<dbReference type="PANTHER" id="PTHR43651">
    <property type="entry name" value="1,4-ALPHA-GLUCAN-BRANCHING ENZYME"/>
    <property type="match status" value="1"/>
</dbReference>
<sequence>MNYVLRKIHVQCQRLFCLTKWQHVVGVLFLVCSLSVHADAWLDGDPNAIWQRSPGVYKEGNHWFAILHTQSGDTNVKLYGDFTNGETGAVTMTRTPDGKFWWFKGTDASFIRAPQHGDSYRFQLIRGGQQLTFQDPAARWVTHSNLSSGMSKIYLSDDYQWQSSNWQRPDQSDLNIYQLHPLRFTDRNNESPLDEITEELNANNTNDYLSDLGVTAIQLLPVNEFAGELSWGYNPSFFYAIESSYGGPDALKAMVDEAHQRGIAVILDLEFNHLGIGDNILYTMNNNTYADGDTVWGPLYNFNNDVAKHFLIQNVLYLAREFKIDGFRFDHTNTIHNNYSGYITQAGDGGGWDFLRELYGKIKTEDPNIWFTAEELPDWWGLTADNLGSTVEGSAHGPMDSQWTDTFHDNFKSVLTGGHLDNLWPVFGHFGDGWQDATVYSESHDEVGNTDDRLAKRGRDGKGWEMNQLSLTGTVLARGTPMVFMGQEGGESTQFHIDWWDDRLPLSDYQNDAGRSKILAWYKKMNAVRAGDPLSFASGDSLVTHIHNNNGVAAFTRDGGKYLIVMNFGPTTWYNYDVGVSGSYLEVANTSWNQYNLGGVPVASRGEGVVNTSNNVHIPAYGAVILARSSTSAAVNFTCNNGTTTWGQNVYVVGNIPELGNWDTNAAIKLSASAYPTWTETVTNLPANTSIEWKCIKRDVGAVVWQSGANNQITTQSSGAVNSFGSF</sequence>
<comment type="catalytic activity">
    <reaction evidence="1">
        <text>Transfers a segment of a (1-&gt;4)-alpha-D-glucan chain to a primary hydroxy group in a similar glucan chain.</text>
        <dbReference type="EC" id="2.4.1.18"/>
    </reaction>
</comment>
<evidence type="ECO:0000256" key="2">
    <source>
        <dbReference type="ARBA" id="ARBA00009000"/>
    </source>
</evidence>
<dbReference type="GO" id="GO:0043169">
    <property type="term" value="F:cation binding"/>
    <property type="evidence" value="ECO:0007669"/>
    <property type="project" value="InterPro"/>
</dbReference>
<dbReference type="EMBL" id="BAEN01000038">
    <property type="protein sequence ID" value="GAC14676.1"/>
    <property type="molecule type" value="Genomic_DNA"/>
</dbReference>
<dbReference type="GO" id="GO:0005975">
    <property type="term" value="P:carbohydrate metabolic process"/>
    <property type="evidence" value="ECO:0007669"/>
    <property type="project" value="InterPro"/>
</dbReference>
<keyword evidence="8" id="KW-0328">Glycosyltransferase</keyword>
<dbReference type="STRING" id="1127673.GLIP_2048"/>
<dbReference type="PROSITE" id="PS51166">
    <property type="entry name" value="CBM20"/>
    <property type="match status" value="1"/>
</dbReference>
<dbReference type="InterPro" id="IPR013780">
    <property type="entry name" value="Glyco_hydro_b"/>
</dbReference>
<evidence type="ECO:0000256" key="4">
    <source>
        <dbReference type="ARBA" id="ARBA00022679"/>
    </source>
</evidence>
<dbReference type="SUPFAM" id="SSF81296">
    <property type="entry name" value="E set domains"/>
    <property type="match status" value="1"/>
</dbReference>
<dbReference type="AlphaFoldDB" id="K6XSL5"/>
<dbReference type="InterPro" id="IPR017853">
    <property type="entry name" value="GH"/>
</dbReference>
<accession>K6XSL5</accession>
<dbReference type="InterPro" id="IPR002044">
    <property type="entry name" value="CBM20"/>
</dbReference>
<dbReference type="eggNOG" id="COG0366">
    <property type="taxonomic scope" value="Bacteria"/>
</dbReference>
<keyword evidence="6" id="KW-0732">Signal</keyword>
<dbReference type="eggNOG" id="COG0296">
    <property type="taxonomic scope" value="Bacteria"/>
</dbReference>
<dbReference type="RefSeq" id="WP_008844492.1">
    <property type="nucleotide sequence ID" value="NZ_BAEN01000038.1"/>
</dbReference>
<feature type="chain" id="PRO_5003899529" description="1,4-alpha-glucan branching enzyme" evidence="6">
    <location>
        <begin position="39"/>
        <end position="727"/>
    </location>
</feature>
<dbReference type="EC" id="2.4.1.18" evidence="3"/>
<dbReference type="InterPro" id="IPR013784">
    <property type="entry name" value="Carb-bd-like_fold"/>
</dbReference>
<dbReference type="SUPFAM" id="SSF51445">
    <property type="entry name" value="(Trans)glycosidases"/>
    <property type="match status" value="1"/>
</dbReference>
<dbReference type="InterPro" id="IPR006047">
    <property type="entry name" value="GH13_cat_dom"/>
</dbReference>
<protein>
    <recommendedName>
        <fullName evidence="3">1,4-alpha-glucan branching enzyme</fullName>
        <ecNumber evidence="3">2.4.1.18</ecNumber>
    </recommendedName>
</protein>
<dbReference type="Proteomes" id="UP000006334">
    <property type="component" value="Unassembled WGS sequence"/>
</dbReference>
<keyword evidence="4 8" id="KW-0808">Transferase</keyword>
<feature type="signal peptide" evidence="6">
    <location>
        <begin position="1"/>
        <end position="38"/>
    </location>
</feature>
<dbReference type="Pfam" id="PF00686">
    <property type="entry name" value="CBM_20"/>
    <property type="match status" value="1"/>
</dbReference>
<name>K6XSL5_9ALTE</name>
<evidence type="ECO:0000256" key="6">
    <source>
        <dbReference type="SAM" id="SignalP"/>
    </source>
</evidence>
<dbReference type="Pfam" id="PF00128">
    <property type="entry name" value="Alpha-amylase"/>
    <property type="match status" value="1"/>
</dbReference>
<dbReference type="SMART" id="SM00642">
    <property type="entry name" value="Aamy"/>
    <property type="match status" value="1"/>
</dbReference>
<organism evidence="8 9">
    <name type="scientific">Aliiglaciecola lipolytica E3</name>
    <dbReference type="NCBI Taxonomy" id="1127673"/>
    <lineage>
        <taxon>Bacteria</taxon>
        <taxon>Pseudomonadati</taxon>
        <taxon>Pseudomonadota</taxon>
        <taxon>Gammaproteobacteria</taxon>
        <taxon>Alteromonadales</taxon>
        <taxon>Alteromonadaceae</taxon>
        <taxon>Aliiglaciecola</taxon>
    </lineage>
</organism>
<dbReference type="Gene3D" id="3.20.20.80">
    <property type="entry name" value="Glycosidases"/>
    <property type="match status" value="1"/>
</dbReference>
<dbReference type="SUPFAM" id="SSF49452">
    <property type="entry name" value="Starch-binding domain-like"/>
    <property type="match status" value="1"/>
</dbReference>
<dbReference type="Gene3D" id="2.60.40.10">
    <property type="entry name" value="Immunoglobulins"/>
    <property type="match status" value="2"/>
</dbReference>
<evidence type="ECO:0000256" key="1">
    <source>
        <dbReference type="ARBA" id="ARBA00000826"/>
    </source>
</evidence>
<dbReference type="SMART" id="SM01065">
    <property type="entry name" value="CBM_2"/>
    <property type="match status" value="1"/>
</dbReference>
<evidence type="ECO:0000256" key="5">
    <source>
        <dbReference type="ARBA" id="ARBA00023277"/>
    </source>
</evidence>
<dbReference type="Pfam" id="PF02806">
    <property type="entry name" value="Alpha-amylase_C"/>
    <property type="match status" value="1"/>
</dbReference>
<evidence type="ECO:0000259" key="7">
    <source>
        <dbReference type="PROSITE" id="PS51166"/>
    </source>
</evidence>
<proteinExistence type="inferred from homology"/>
<dbReference type="InterPro" id="IPR014756">
    <property type="entry name" value="Ig_E-set"/>
</dbReference>
<dbReference type="Gene3D" id="2.60.40.1180">
    <property type="entry name" value="Golgi alpha-mannosidase II"/>
    <property type="match status" value="1"/>
</dbReference>
<evidence type="ECO:0000313" key="9">
    <source>
        <dbReference type="Proteomes" id="UP000006334"/>
    </source>
</evidence>
<evidence type="ECO:0000256" key="3">
    <source>
        <dbReference type="ARBA" id="ARBA00012541"/>
    </source>
</evidence>
<dbReference type="InterPro" id="IPR006048">
    <property type="entry name" value="A-amylase/branching_C"/>
</dbReference>
<reference evidence="8 9" key="1">
    <citation type="journal article" date="2017" name="Antonie Van Leeuwenhoek">
        <title>Rhizobium rhizosphaerae sp. nov., a novel species isolated from rice rhizosphere.</title>
        <authorList>
            <person name="Zhao J.J."/>
            <person name="Zhang J."/>
            <person name="Zhang R.J."/>
            <person name="Zhang C.W."/>
            <person name="Yin H.Q."/>
            <person name="Zhang X.X."/>
        </authorList>
    </citation>
    <scope>NUCLEOTIDE SEQUENCE [LARGE SCALE GENOMIC DNA]</scope>
    <source>
        <strain evidence="8 9">E3</strain>
    </source>
</reference>
<keyword evidence="9" id="KW-1185">Reference proteome</keyword>
<feature type="domain" description="CBM20" evidence="7">
    <location>
        <begin position="627"/>
        <end position="727"/>
    </location>
</feature>
<evidence type="ECO:0000313" key="8">
    <source>
        <dbReference type="EMBL" id="GAC14676.1"/>
    </source>
</evidence>
<comment type="similarity">
    <text evidence="2">Belongs to the glycosyl hydrolase 13 family. GlgB subfamily.</text>
</comment>
<dbReference type="SUPFAM" id="SSF51011">
    <property type="entry name" value="Glycosyl hydrolase domain"/>
    <property type="match status" value="1"/>
</dbReference>
<keyword evidence="5" id="KW-0119">Carbohydrate metabolism</keyword>
<comment type="caution">
    <text evidence="8">The sequence shown here is derived from an EMBL/GenBank/DDBJ whole genome shotgun (WGS) entry which is preliminary data.</text>
</comment>
<dbReference type="InterPro" id="IPR013783">
    <property type="entry name" value="Ig-like_fold"/>
</dbReference>
<dbReference type="OrthoDB" id="9800174at2"/>
<dbReference type="GO" id="GO:2001070">
    <property type="term" value="F:starch binding"/>
    <property type="evidence" value="ECO:0007669"/>
    <property type="project" value="InterPro"/>
</dbReference>
<dbReference type="GO" id="GO:0003844">
    <property type="term" value="F:1,4-alpha-glucan branching enzyme activity"/>
    <property type="evidence" value="ECO:0007669"/>
    <property type="project" value="UniProtKB-EC"/>
</dbReference>
<gene>
    <name evidence="8" type="primary">glgB</name>
    <name evidence="8" type="ORF">GLIP_2048</name>
</gene>